<keyword evidence="8" id="KW-0626">Porin</keyword>
<evidence type="ECO:0000256" key="5">
    <source>
        <dbReference type="ARBA" id="ARBA00022692"/>
    </source>
</evidence>
<keyword evidence="3" id="KW-0813">Transport</keyword>
<keyword evidence="9" id="KW-0472">Membrane</keyword>
<dbReference type="InterPro" id="IPR002299">
    <property type="entry name" value="Porin_Neis"/>
</dbReference>
<evidence type="ECO:0000256" key="7">
    <source>
        <dbReference type="ARBA" id="ARBA00023065"/>
    </source>
</evidence>
<dbReference type="PANTHER" id="PTHR34501">
    <property type="entry name" value="PROTEIN YDDL-RELATED"/>
    <property type="match status" value="1"/>
</dbReference>
<evidence type="ECO:0000313" key="12">
    <source>
        <dbReference type="EMBL" id="VAW97920.1"/>
    </source>
</evidence>
<dbReference type="Gene3D" id="2.40.160.10">
    <property type="entry name" value="Porin"/>
    <property type="match status" value="1"/>
</dbReference>
<name>A0A3B1A8L9_9ZZZZ</name>
<proteinExistence type="predicted"/>
<dbReference type="InterPro" id="IPR023614">
    <property type="entry name" value="Porin_dom_sf"/>
</dbReference>
<accession>A0A3B1A8L9</accession>
<dbReference type="PRINTS" id="PR00184">
    <property type="entry name" value="NEISSPPORIN"/>
</dbReference>
<organism evidence="12">
    <name type="scientific">hydrothermal vent metagenome</name>
    <dbReference type="NCBI Taxonomy" id="652676"/>
    <lineage>
        <taxon>unclassified sequences</taxon>
        <taxon>metagenomes</taxon>
        <taxon>ecological metagenomes</taxon>
    </lineage>
</organism>
<comment type="subcellular location">
    <subcellularLocation>
        <location evidence="1">Membrane</location>
        <topology evidence="1">Multi-pass membrane protein</topology>
    </subcellularLocation>
</comment>
<keyword evidence="5" id="KW-0812">Transmembrane</keyword>
<evidence type="ECO:0000256" key="10">
    <source>
        <dbReference type="ARBA" id="ARBA00023237"/>
    </source>
</evidence>
<evidence type="ECO:0000256" key="4">
    <source>
        <dbReference type="ARBA" id="ARBA00022452"/>
    </source>
</evidence>
<dbReference type="EMBL" id="UOFV01000127">
    <property type="protein sequence ID" value="VAW97920.1"/>
    <property type="molecule type" value="Genomic_DNA"/>
</dbReference>
<dbReference type="SUPFAM" id="SSF56935">
    <property type="entry name" value="Porins"/>
    <property type="match status" value="1"/>
</dbReference>
<comment type="subunit">
    <text evidence="2">Homotrimer.</text>
</comment>
<evidence type="ECO:0000256" key="3">
    <source>
        <dbReference type="ARBA" id="ARBA00022448"/>
    </source>
</evidence>
<reference evidence="12" key="1">
    <citation type="submission" date="2018-06" db="EMBL/GenBank/DDBJ databases">
        <authorList>
            <person name="Zhirakovskaya E."/>
        </authorList>
    </citation>
    <scope>NUCLEOTIDE SEQUENCE</scope>
</reference>
<keyword evidence="6" id="KW-0732">Signal</keyword>
<keyword evidence="7" id="KW-0406">Ion transport</keyword>
<dbReference type="GO" id="GO:0006811">
    <property type="term" value="P:monoatomic ion transport"/>
    <property type="evidence" value="ECO:0007669"/>
    <property type="project" value="UniProtKB-KW"/>
</dbReference>
<evidence type="ECO:0000256" key="9">
    <source>
        <dbReference type="ARBA" id="ARBA00023136"/>
    </source>
</evidence>
<dbReference type="Pfam" id="PF13609">
    <property type="entry name" value="Porin_4"/>
    <property type="match status" value="1"/>
</dbReference>
<evidence type="ECO:0000256" key="6">
    <source>
        <dbReference type="ARBA" id="ARBA00022729"/>
    </source>
</evidence>
<dbReference type="GO" id="GO:0015288">
    <property type="term" value="F:porin activity"/>
    <property type="evidence" value="ECO:0007669"/>
    <property type="project" value="UniProtKB-KW"/>
</dbReference>
<dbReference type="GO" id="GO:0046930">
    <property type="term" value="C:pore complex"/>
    <property type="evidence" value="ECO:0007669"/>
    <property type="project" value="UniProtKB-KW"/>
</dbReference>
<protein>
    <recommendedName>
        <fullName evidence="11">Porin domain-containing protein</fullName>
    </recommendedName>
</protein>
<sequence length="353" mass="38862">MKRNLFVLSAAVALTIPVAAMAVEVSGEKLEIYGKLHMSIDNSNQDDPATNNDGMSISSNSSRLGFKGKIPLENGMRLIWQAEQEVRWDDSSKGNFSDRNSYLGLASGAHSLRVGIYDTPFKTVASRWGLFGDSVGERRAILGAGYDNGNQLNERVKNMVMYQFKNKALKIRAIYAVEPEDSSNGVDNNDETMSGAGLWWKNSHLKLSASYENWKQHSKMADGSAWRAAAIYQLSTHQLGVIYEDIDSDTVNEWKRSAYGINWKWAFSGRTNIRAQYITVEDAENTEDTSASKIAVGVFHTLDKKAQVYLAYAATDNDANAKFQAVDGGHGDEVKTVAGGNPNSISAGLIYKF</sequence>
<feature type="domain" description="Porin" evidence="11">
    <location>
        <begin position="10"/>
        <end position="319"/>
    </location>
</feature>
<gene>
    <name evidence="12" type="ORF">MNBD_GAMMA19-428</name>
</gene>
<keyword evidence="10" id="KW-0998">Cell outer membrane</keyword>
<dbReference type="PANTHER" id="PTHR34501:SF9">
    <property type="entry name" value="MAJOR OUTER MEMBRANE PROTEIN P.IA"/>
    <property type="match status" value="1"/>
</dbReference>
<evidence type="ECO:0000256" key="1">
    <source>
        <dbReference type="ARBA" id="ARBA00004141"/>
    </source>
</evidence>
<dbReference type="InterPro" id="IPR050298">
    <property type="entry name" value="Gram-neg_bact_OMP"/>
</dbReference>
<evidence type="ECO:0000259" key="11">
    <source>
        <dbReference type="Pfam" id="PF13609"/>
    </source>
</evidence>
<dbReference type="InterPro" id="IPR033900">
    <property type="entry name" value="Gram_neg_porin_domain"/>
</dbReference>
<dbReference type="CDD" id="cd00342">
    <property type="entry name" value="gram_neg_porins"/>
    <property type="match status" value="1"/>
</dbReference>
<dbReference type="AlphaFoldDB" id="A0A3B1A8L9"/>
<evidence type="ECO:0000256" key="8">
    <source>
        <dbReference type="ARBA" id="ARBA00023114"/>
    </source>
</evidence>
<evidence type="ECO:0000256" key="2">
    <source>
        <dbReference type="ARBA" id="ARBA00011233"/>
    </source>
</evidence>
<keyword evidence="4" id="KW-1134">Transmembrane beta strand</keyword>